<evidence type="ECO:0000256" key="5">
    <source>
        <dbReference type="RuleBase" id="RU000416"/>
    </source>
</evidence>
<evidence type="ECO:0000256" key="4">
    <source>
        <dbReference type="PROSITE-ProRule" id="PRU01016"/>
    </source>
</evidence>
<dbReference type="Gene3D" id="3.40.50.150">
    <property type="entry name" value="Vaccinia Virus protein VP39"/>
    <property type="match status" value="1"/>
</dbReference>
<dbReference type="InterPro" id="IPR001525">
    <property type="entry name" value="C5_MeTfrase"/>
</dbReference>
<dbReference type="InterPro" id="IPR050750">
    <property type="entry name" value="C5-MTase"/>
</dbReference>
<dbReference type="AlphaFoldDB" id="A0AAE0EUA9"/>
<dbReference type="Gene3D" id="3.90.120.10">
    <property type="entry name" value="DNA Methylase, subunit A, domain 2"/>
    <property type="match status" value="1"/>
</dbReference>
<feature type="active site" evidence="4">
    <location>
        <position position="200"/>
    </location>
</feature>
<dbReference type="PROSITE" id="PS00094">
    <property type="entry name" value="C5_MTASE_1"/>
    <property type="match status" value="1"/>
</dbReference>
<comment type="catalytic activity">
    <reaction evidence="6">
        <text>a 2'-deoxycytidine in DNA + S-adenosyl-L-methionine = a 5-methyl-2'-deoxycytidine in DNA + S-adenosyl-L-homocysteine + H(+)</text>
        <dbReference type="Rhea" id="RHEA:13681"/>
        <dbReference type="Rhea" id="RHEA-COMP:11369"/>
        <dbReference type="Rhea" id="RHEA-COMP:11370"/>
        <dbReference type="ChEBI" id="CHEBI:15378"/>
        <dbReference type="ChEBI" id="CHEBI:57856"/>
        <dbReference type="ChEBI" id="CHEBI:59789"/>
        <dbReference type="ChEBI" id="CHEBI:85452"/>
        <dbReference type="ChEBI" id="CHEBI:85454"/>
        <dbReference type="EC" id="2.1.1.37"/>
    </reaction>
</comment>
<keyword evidence="3 4" id="KW-0949">S-adenosyl-L-methionine</keyword>
<proteinExistence type="inferred from homology"/>
<comment type="similarity">
    <text evidence="4 5">Belongs to the class I-like SAM-binding methyltransferase superfamily. C5-methyltransferase family.</text>
</comment>
<organism evidence="7 8">
    <name type="scientific">Cymbomonas tetramitiformis</name>
    <dbReference type="NCBI Taxonomy" id="36881"/>
    <lineage>
        <taxon>Eukaryota</taxon>
        <taxon>Viridiplantae</taxon>
        <taxon>Chlorophyta</taxon>
        <taxon>Pyramimonadophyceae</taxon>
        <taxon>Pyramimonadales</taxon>
        <taxon>Pyramimonadaceae</taxon>
        <taxon>Cymbomonas</taxon>
    </lineage>
</organism>
<accession>A0AAE0EUA9</accession>
<dbReference type="PANTHER" id="PTHR46098:SF1">
    <property type="entry name" value="TRNA (CYTOSINE(38)-C(5))-METHYLTRANSFERASE"/>
    <property type="match status" value="1"/>
</dbReference>
<dbReference type="GO" id="GO:0032259">
    <property type="term" value="P:methylation"/>
    <property type="evidence" value="ECO:0007669"/>
    <property type="project" value="UniProtKB-KW"/>
</dbReference>
<dbReference type="InterPro" id="IPR029063">
    <property type="entry name" value="SAM-dependent_MTases_sf"/>
</dbReference>
<dbReference type="InterPro" id="IPR018117">
    <property type="entry name" value="C5_DNA_meth_AS"/>
</dbReference>
<name>A0AAE0EUA9_9CHLO</name>
<protein>
    <recommendedName>
        <fullName evidence="6">Cytosine-specific methyltransferase</fullName>
        <ecNumber evidence="6">2.1.1.37</ecNumber>
    </recommendedName>
</protein>
<dbReference type="PROSITE" id="PS51679">
    <property type="entry name" value="SAM_MT_C5"/>
    <property type="match status" value="1"/>
</dbReference>
<dbReference type="EMBL" id="LGRX02033450">
    <property type="protein sequence ID" value="KAK3241193.1"/>
    <property type="molecule type" value="Genomic_DNA"/>
</dbReference>
<sequence>MASEKCNVHGVPTGAFVVARREADTLRKTLRRLKWLKPGINTTPYTAETPPGLRHTALAASSNNSSLSPLCAIHVSQIGAACMSSAAPDSISTFLAAGTACWMPRLRVRDLVCLGRDSACTPPPAAPSARFTFSELFAGIGGFRIALDKLGGKSIFTSEIDPEARDVYEGNFGDRPDGDITEIETDCIGPHDILTGGFPCQTFSLAGNTEGFEDPRGMLFLEIVRVLHACAPRAFILENVANLAFMQQGTILRSIIAELSGAGYDVSWRLINSRVVLPQQRIRVYLVGLRRDQISPGAPSFRWPELPVLDTALRDVLEDPSVDDDPRWLLTKHQQAKVEQSAEYRIDPQLRLARLDGCARTLMSNYRTSFNVRSEFVWRPSAPGPRFYTVSECAALQGFPHNFRYQCATSRPNNANRAYFQLGNAVCPIIVAAIAASVLEALAVPPLIPPQPSTSTLPAGVTLATIPKSPRSLVAPALELLLEAAPAAPGALTGSRQQLLRQCAAFLRTDLVESGAPAGCTGRGPEFLAADQEVTRRLLESRQAGAELSGLTTLGRVAYYEVECGGPQGATAAMVAAGLVILTAGLIVHGSVAEVRRLAVVTLAILCRQPVAAATLVTSHSTVEALWEVIAVTDSRTAKQAEEILHRIGHWTKCLGQTGDTTCVEQPESALMETEPDLEG</sequence>
<keyword evidence="2 4" id="KW-0808">Transferase</keyword>
<evidence type="ECO:0000313" key="7">
    <source>
        <dbReference type="EMBL" id="KAK3241193.1"/>
    </source>
</evidence>
<dbReference type="NCBIfam" id="TIGR00675">
    <property type="entry name" value="dcm"/>
    <property type="match status" value="1"/>
</dbReference>
<dbReference type="Pfam" id="PF00145">
    <property type="entry name" value="DNA_methylase"/>
    <property type="match status" value="1"/>
</dbReference>
<evidence type="ECO:0000313" key="8">
    <source>
        <dbReference type="Proteomes" id="UP001190700"/>
    </source>
</evidence>
<dbReference type="PRINTS" id="PR00105">
    <property type="entry name" value="C5METTRFRASE"/>
</dbReference>
<comment type="caution">
    <text evidence="7">The sequence shown here is derived from an EMBL/GenBank/DDBJ whole genome shotgun (WGS) entry which is preliminary data.</text>
</comment>
<reference evidence="7 8" key="1">
    <citation type="journal article" date="2015" name="Genome Biol. Evol.">
        <title>Comparative Genomics of a Bacterivorous Green Alga Reveals Evolutionary Causalities and Consequences of Phago-Mixotrophic Mode of Nutrition.</title>
        <authorList>
            <person name="Burns J.A."/>
            <person name="Paasch A."/>
            <person name="Narechania A."/>
            <person name="Kim E."/>
        </authorList>
    </citation>
    <scope>NUCLEOTIDE SEQUENCE [LARGE SCALE GENOMIC DNA]</scope>
    <source>
        <strain evidence="7 8">PLY_AMNH</strain>
    </source>
</reference>
<gene>
    <name evidence="7" type="ORF">CYMTET_49019</name>
</gene>
<evidence type="ECO:0000256" key="3">
    <source>
        <dbReference type="ARBA" id="ARBA00022691"/>
    </source>
</evidence>
<dbReference type="EC" id="2.1.1.37" evidence="6"/>
<evidence type="ECO:0000256" key="6">
    <source>
        <dbReference type="RuleBase" id="RU000417"/>
    </source>
</evidence>
<evidence type="ECO:0000256" key="1">
    <source>
        <dbReference type="ARBA" id="ARBA00022603"/>
    </source>
</evidence>
<evidence type="ECO:0000256" key="2">
    <source>
        <dbReference type="ARBA" id="ARBA00022679"/>
    </source>
</evidence>
<keyword evidence="8" id="KW-1185">Reference proteome</keyword>
<dbReference type="PANTHER" id="PTHR46098">
    <property type="entry name" value="TRNA (CYTOSINE(38)-C(5))-METHYLTRANSFERASE"/>
    <property type="match status" value="1"/>
</dbReference>
<keyword evidence="1 4" id="KW-0489">Methyltransferase</keyword>
<dbReference type="GO" id="GO:0003886">
    <property type="term" value="F:DNA (cytosine-5-)-methyltransferase activity"/>
    <property type="evidence" value="ECO:0007669"/>
    <property type="project" value="UniProtKB-EC"/>
</dbReference>
<dbReference type="SUPFAM" id="SSF53335">
    <property type="entry name" value="S-adenosyl-L-methionine-dependent methyltransferases"/>
    <property type="match status" value="1"/>
</dbReference>
<dbReference type="Proteomes" id="UP001190700">
    <property type="component" value="Unassembled WGS sequence"/>
</dbReference>